<evidence type="ECO:0000256" key="2">
    <source>
        <dbReference type="ARBA" id="ARBA00022777"/>
    </source>
</evidence>
<dbReference type="InterPro" id="IPR011712">
    <property type="entry name" value="Sig_transdc_His_kin_sub3_dim/P"/>
</dbReference>
<dbReference type="RefSeq" id="WP_135206997.1">
    <property type="nucleotide sequence ID" value="NZ_SPVF01000125.1"/>
</dbReference>
<dbReference type="Proteomes" id="UP000298438">
    <property type="component" value="Unassembled WGS sequence"/>
</dbReference>
<evidence type="ECO:0000313" key="8">
    <source>
        <dbReference type="Proteomes" id="UP000298438"/>
    </source>
</evidence>
<keyword evidence="1" id="KW-0808">Transferase</keyword>
<organism evidence="7 8">
    <name type="scientific">Zemynaea arenosa</name>
    <dbReference type="NCBI Taxonomy" id="2561931"/>
    <lineage>
        <taxon>Bacteria</taxon>
        <taxon>Pseudomonadati</taxon>
        <taxon>Pseudomonadota</taxon>
        <taxon>Betaproteobacteria</taxon>
        <taxon>Burkholderiales</taxon>
        <taxon>Oxalobacteraceae</taxon>
        <taxon>Telluria group</taxon>
        <taxon>Zemynaea</taxon>
    </lineage>
</organism>
<dbReference type="OrthoDB" id="9797605at2"/>
<feature type="domain" description="Histidine kinase/HSP90-like ATPase" evidence="6">
    <location>
        <begin position="273"/>
        <end position="355"/>
    </location>
</feature>
<accession>A0A4Y9SE30</accession>
<dbReference type="Pfam" id="PF13581">
    <property type="entry name" value="HATPase_c_2"/>
    <property type="match status" value="1"/>
</dbReference>
<dbReference type="Gene3D" id="3.30.565.10">
    <property type="entry name" value="Histidine kinase-like ATPase, C-terminal domain"/>
    <property type="match status" value="1"/>
</dbReference>
<dbReference type="PANTHER" id="PTHR24421">
    <property type="entry name" value="NITRATE/NITRITE SENSOR PROTEIN NARX-RELATED"/>
    <property type="match status" value="1"/>
</dbReference>
<sequence length="366" mass="39718">MRWLRWPWVPAEFGKAPYLWLLTINFFFWKYIGGLPSWTEAGMVVLTFAAFLAAYFSSFWRRDGQRVLLCILAVCLIGVLWVPFNPGANVFFIFASGMCAGFVQRRNAYAALIGVMLLAAVSAANSAYPVLNFLIPSVCVGLPVGIGSIMEAQVRRSRAKLLRTQEEVEHMATIAERERISRDLHDLLGHTLSLITLKAELAGKLVARDVDAAAREIRDIEQTARKALSEVRSAVTGYRQAGFTYELDSARHSLAAANITLDARVDPLAMPPAVENVMSLALREAVTNIVRHARAATRCDVTLAVEHGTIVLRIADDGGAADAGRIRAGNGLTGMQERVRALGGKIVLSGGRGLSLELALPMGSGA</sequence>
<feature type="transmembrane region" description="Helical" evidence="4">
    <location>
        <begin position="110"/>
        <end position="128"/>
    </location>
</feature>
<feature type="transmembrane region" description="Helical" evidence="4">
    <location>
        <begin position="67"/>
        <end position="82"/>
    </location>
</feature>
<reference evidence="7 8" key="1">
    <citation type="submission" date="2019-03" db="EMBL/GenBank/DDBJ databases">
        <title>Draft Genome Sequence of Massilia arenosa sp. nov., a Novel Massilia Species Isolated from a Sandy-loam Maize Soil.</title>
        <authorList>
            <person name="Raths R."/>
            <person name="Peta V."/>
            <person name="Bucking H."/>
        </authorList>
    </citation>
    <scope>NUCLEOTIDE SEQUENCE [LARGE SCALE GENOMIC DNA]</scope>
    <source>
        <strain evidence="7 8">MC02</strain>
    </source>
</reference>
<keyword evidence="4" id="KW-1133">Transmembrane helix</keyword>
<evidence type="ECO:0000313" key="7">
    <source>
        <dbReference type="EMBL" id="TFW21045.1"/>
    </source>
</evidence>
<dbReference type="EMBL" id="SPVF01000125">
    <property type="protein sequence ID" value="TFW21045.1"/>
    <property type="molecule type" value="Genomic_DNA"/>
</dbReference>
<evidence type="ECO:0000259" key="5">
    <source>
        <dbReference type="Pfam" id="PF07730"/>
    </source>
</evidence>
<name>A0A4Y9SE30_9BURK</name>
<evidence type="ECO:0000259" key="6">
    <source>
        <dbReference type="Pfam" id="PF13581"/>
    </source>
</evidence>
<keyword evidence="8" id="KW-1185">Reference proteome</keyword>
<gene>
    <name evidence="7" type="ORF">E4L96_09595</name>
</gene>
<keyword evidence="4" id="KW-0472">Membrane</keyword>
<evidence type="ECO:0000256" key="3">
    <source>
        <dbReference type="ARBA" id="ARBA00023012"/>
    </source>
</evidence>
<comment type="caution">
    <text evidence="7">The sequence shown here is derived from an EMBL/GenBank/DDBJ whole genome shotgun (WGS) entry which is preliminary data.</text>
</comment>
<dbReference type="SUPFAM" id="SSF55874">
    <property type="entry name" value="ATPase domain of HSP90 chaperone/DNA topoisomerase II/histidine kinase"/>
    <property type="match status" value="1"/>
</dbReference>
<protein>
    <submittedName>
        <fullName evidence="7">Sensor histidine kinase</fullName>
    </submittedName>
</protein>
<feature type="transmembrane region" description="Helical" evidence="4">
    <location>
        <begin position="41"/>
        <end position="60"/>
    </location>
</feature>
<evidence type="ECO:0000256" key="4">
    <source>
        <dbReference type="SAM" id="Phobius"/>
    </source>
</evidence>
<dbReference type="GO" id="GO:0000155">
    <property type="term" value="F:phosphorelay sensor kinase activity"/>
    <property type="evidence" value="ECO:0007669"/>
    <property type="project" value="InterPro"/>
</dbReference>
<dbReference type="GO" id="GO:0016020">
    <property type="term" value="C:membrane"/>
    <property type="evidence" value="ECO:0007669"/>
    <property type="project" value="InterPro"/>
</dbReference>
<dbReference type="InterPro" id="IPR050482">
    <property type="entry name" value="Sensor_HK_TwoCompSys"/>
</dbReference>
<feature type="transmembrane region" description="Helical" evidence="4">
    <location>
        <begin position="134"/>
        <end position="154"/>
    </location>
</feature>
<keyword evidence="4" id="KW-0812">Transmembrane</keyword>
<dbReference type="Gene3D" id="1.20.5.1930">
    <property type="match status" value="1"/>
</dbReference>
<feature type="domain" description="Signal transduction histidine kinase subgroup 3 dimerisation and phosphoacceptor" evidence="5">
    <location>
        <begin position="176"/>
        <end position="241"/>
    </location>
</feature>
<dbReference type="PANTHER" id="PTHR24421:SF63">
    <property type="entry name" value="SENSOR HISTIDINE KINASE DESK"/>
    <property type="match status" value="1"/>
</dbReference>
<dbReference type="InterPro" id="IPR003594">
    <property type="entry name" value="HATPase_dom"/>
</dbReference>
<dbReference type="AlphaFoldDB" id="A0A4Y9SE30"/>
<proteinExistence type="predicted"/>
<dbReference type="CDD" id="cd16917">
    <property type="entry name" value="HATPase_UhpB-NarQ-NarX-like"/>
    <property type="match status" value="1"/>
</dbReference>
<dbReference type="GO" id="GO:0046983">
    <property type="term" value="F:protein dimerization activity"/>
    <property type="evidence" value="ECO:0007669"/>
    <property type="project" value="InterPro"/>
</dbReference>
<dbReference type="InterPro" id="IPR036890">
    <property type="entry name" value="HATPase_C_sf"/>
</dbReference>
<keyword evidence="3" id="KW-0902">Two-component regulatory system</keyword>
<dbReference type="Pfam" id="PF07730">
    <property type="entry name" value="HisKA_3"/>
    <property type="match status" value="1"/>
</dbReference>
<keyword evidence="2 7" id="KW-0418">Kinase</keyword>
<evidence type="ECO:0000256" key="1">
    <source>
        <dbReference type="ARBA" id="ARBA00022679"/>
    </source>
</evidence>